<sequence>MNIARGRATADPPGVYRREAHPHMGKSYRRTAGRRVRRAPPPPQSSAPRAATSHPAAARRRPKSVGGGIRSVHGKLFHSAVAETNKTSGGKASSVPKPIALEPCFGNKAAVLSIFVRLPRGTGGIPPPGQSGESKPLRPDACDRRSPFPNRLSPSRVPSSRLPALCYALALSLPFVRPSSRQIGRPRPQ</sequence>
<feature type="compositionally biased region" description="Low complexity" evidence="1">
    <location>
        <begin position="46"/>
        <end position="56"/>
    </location>
</feature>
<evidence type="ECO:0000313" key="3">
    <source>
        <dbReference type="Proteomes" id="UP000314294"/>
    </source>
</evidence>
<evidence type="ECO:0000256" key="1">
    <source>
        <dbReference type="SAM" id="MobiDB-lite"/>
    </source>
</evidence>
<name>A0A4Z2F9Q6_9TELE</name>
<dbReference type="OrthoDB" id="9998912at2759"/>
<comment type="caution">
    <text evidence="2">The sequence shown here is derived from an EMBL/GenBank/DDBJ whole genome shotgun (WGS) entry which is preliminary data.</text>
</comment>
<accession>A0A4Z2F9Q6</accession>
<feature type="region of interest" description="Disordered" evidence="1">
    <location>
        <begin position="120"/>
        <end position="159"/>
    </location>
</feature>
<evidence type="ECO:0000313" key="2">
    <source>
        <dbReference type="EMBL" id="TNN37929.1"/>
    </source>
</evidence>
<keyword evidence="3" id="KW-1185">Reference proteome</keyword>
<protein>
    <submittedName>
        <fullName evidence="2">Attractin</fullName>
    </submittedName>
</protein>
<dbReference type="AlphaFoldDB" id="A0A4Z2F9Q6"/>
<dbReference type="EMBL" id="SRLO01001425">
    <property type="protein sequence ID" value="TNN37929.1"/>
    <property type="molecule type" value="Genomic_DNA"/>
</dbReference>
<dbReference type="Proteomes" id="UP000314294">
    <property type="component" value="Unassembled WGS sequence"/>
</dbReference>
<gene>
    <name evidence="2" type="primary">ATRN_3</name>
    <name evidence="2" type="ORF">EYF80_051905</name>
</gene>
<organism evidence="2 3">
    <name type="scientific">Liparis tanakae</name>
    <name type="common">Tanaka's snailfish</name>
    <dbReference type="NCBI Taxonomy" id="230148"/>
    <lineage>
        <taxon>Eukaryota</taxon>
        <taxon>Metazoa</taxon>
        <taxon>Chordata</taxon>
        <taxon>Craniata</taxon>
        <taxon>Vertebrata</taxon>
        <taxon>Euteleostomi</taxon>
        <taxon>Actinopterygii</taxon>
        <taxon>Neopterygii</taxon>
        <taxon>Teleostei</taxon>
        <taxon>Neoteleostei</taxon>
        <taxon>Acanthomorphata</taxon>
        <taxon>Eupercaria</taxon>
        <taxon>Perciformes</taxon>
        <taxon>Cottioidei</taxon>
        <taxon>Cottales</taxon>
        <taxon>Liparidae</taxon>
        <taxon>Liparis</taxon>
    </lineage>
</organism>
<feature type="compositionally biased region" description="Basic residues" evidence="1">
    <location>
        <begin position="23"/>
        <end position="38"/>
    </location>
</feature>
<reference evidence="2 3" key="1">
    <citation type="submission" date="2019-03" db="EMBL/GenBank/DDBJ databases">
        <title>First draft genome of Liparis tanakae, snailfish: a comprehensive survey of snailfish specific genes.</title>
        <authorList>
            <person name="Kim W."/>
            <person name="Song I."/>
            <person name="Jeong J.-H."/>
            <person name="Kim D."/>
            <person name="Kim S."/>
            <person name="Ryu S."/>
            <person name="Song J.Y."/>
            <person name="Lee S.K."/>
        </authorList>
    </citation>
    <scope>NUCLEOTIDE SEQUENCE [LARGE SCALE GENOMIC DNA]</scope>
    <source>
        <tissue evidence="2">Muscle</tissue>
    </source>
</reference>
<proteinExistence type="predicted"/>
<feature type="region of interest" description="Disordered" evidence="1">
    <location>
        <begin position="1"/>
        <end position="72"/>
    </location>
</feature>
<feature type="compositionally biased region" description="Basic and acidic residues" evidence="1">
    <location>
        <begin position="135"/>
        <end position="146"/>
    </location>
</feature>